<comment type="pathway">
    <text evidence="1">Cell wall biogenesis; peptidoglycan biosynthesis.</text>
</comment>
<keyword evidence="4" id="KW-0732">Signal</keyword>
<feature type="region of interest" description="Disordered" evidence="8">
    <location>
        <begin position="1"/>
        <end position="30"/>
    </location>
</feature>
<feature type="compositionally biased region" description="Low complexity" evidence="8">
    <location>
        <begin position="304"/>
        <end position="320"/>
    </location>
</feature>
<dbReference type="GO" id="GO:0071972">
    <property type="term" value="F:peptidoglycan L,D-transpeptidase activity"/>
    <property type="evidence" value="ECO:0007669"/>
    <property type="project" value="TreeGrafter"/>
</dbReference>
<keyword evidence="3" id="KW-0808">Transferase</keyword>
<evidence type="ECO:0000259" key="9">
    <source>
        <dbReference type="PROSITE" id="PS52029"/>
    </source>
</evidence>
<dbReference type="InterPro" id="IPR050979">
    <property type="entry name" value="LD-transpeptidase"/>
</dbReference>
<evidence type="ECO:0000256" key="3">
    <source>
        <dbReference type="ARBA" id="ARBA00022679"/>
    </source>
</evidence>
<keyword evidence="7" id="KW-0961">Cell wall biogenesis/degradation</keyword>
<evidence type="ECO:0000256" key="5">
    <source>
        <dbReference type="ARBA" id="ARBA00022960"/>
    </source>
</evidence>
<dbReference type="GO" id="GO:0008360">
    <property type="term" value="P:regulation of cell shape"/>
    <property type="evidence" value="ECO:0007669"/>
    <property type="project" value="UniProtKB-KW"/>
</dbReference>
<dbReference type="PROSITE" id="PS52029">
    <property type="entry name" value="LD_TPASE"/>
    <property type="match status" value="1"/>
</dbReference>
<organism evidence="10">
    <name type="scientific">freshwater metagenome</name>
    <dbReference type="NCBI Taxonomy" id="449393"/>
    <lineage>
        <taxon>unclassified sequences</taxon>
        <taxon>metagenomes</taxon>
        <taxon>ecological metagenomes</taxon>
    </lineage>
</organism>
<dbReference type="InterPro" id="IPR038063">
    <property type="entry name" value="Transpep_catalytic_dom"/>
</dbReference>
<evidence type="ECO:0000256" key="1">
    <source>
        <dbReference type="ARBA" id="ARBA00004752"/>
    </source>
</evidence>
<dbReference type="Pfam" id="PF03734">
    <property type="entry name" value="YkuD"/>
    <property type="match status" value="1"/>
</dbReference>
<dbReference type="GO" id="GO:0016740">
    <property type="term" value="F:transferase activity"/>
    <property type="evidence" value="ECO:0007669"/>
    <property type="project" value="UniProtKB-KW"/>
</dbReference>
<dbReference type="PANTHER" id="PTHR30582">
    <property type="entry name" value="L,D-TRANSPEPTIDASE"/>
    <property type="match status" value="1"/>
</dbReference>
<sequence>MRPADQYPVDHVHGSVQAHDASPSSPARGHRGRLVVGALAATVLGLVPVASADAAGVGLGTTAAYGVLGGSAVTNTGPSTILGDVGVAPGTAVSGFPPGTVTGTIHANDANALQAKADLVTAYDDAASRGSTATISQDLAGRTLVAGVYTAASSLGLSGTLTLDAKGDPDAVFVFQAGSALNVASSSRVRLVNGAQACNVFWKVGSSATIGTASQFTGNVLALTSISLTTGATLDGRALARNGAVTLDTNTIRRSTCATAGDGGSGSPTAPGSPAPGGSPTAPGVGSDDGSSPAPGVGGGSGSGPTTPAGAVLPTATTGGATKGTKGGVASGTVLPGSFDVRYRFEFGTTRRYGRSTATGRLSADGSPRHVRRALRGLKPCTRYHYRLVVVLPSGRRIVGRDRSFRTEGCAARRPRRPSGFAGLPSGPGEDPGRPTHAMPARPDPVRRPAHPMPARPAPARRPGVAGLLVIAAATAGGATPAVASSAPRSPTTVLAAATSARAAPRDTSRVLARVAATRPITGARTVLPVLGTARDAVGHRWSRVLLPGRPNGRSGWIRDRGTRAATTPWAVEIDRRTRRGVVRRLGRVVRRFAVVVGAPATPTPTGRYFVEETVRLAPRAQAGPYAVALSARSSVLQEFDGGPGQIALHGRTGLGGRLGTAVSHGCVRLADADVRWIASRIGPGVRVTVLSGTR</sequence>
<feature type="compositionally biased region" description="Low complexity" evidence="8">
    <location>
        <begin position="267"/>
        <end position="295"/>
    </location>
</feature>
<accession>A0A6J7HAM7</accession>
<evidence type="ECO:0000313" key="10">
    <source>
        <dbReference type="EMBL" id="CAB4916712.1"/>
    </source>
</evidence>
<reference evidence="10" key="1">
    <citation type="submission" date="2020-05" db="EMBL/GenBank/DDBJ databases">
        <authorList>
            <person name="Chiriac C."/>
            <person name="Salcher M."/>
            <person name="Ghai R."/>
            <person name="Kavagutti S V."/>
        </authorList>
    </citation>
    <scope>NUCLEOTIDE SEQUENCE</scope>
</reference>
<feature type="domain" description="L,D-TPase catalytic" evidence="9">
    <location>
        <begin position="570"/>
        <end position="691"/>
    </location>
</feature>
<evidence type="ECO:0000256" key="8">
    <source>
        <dbReference type="SAM" id="MobiDB-lite"/>
    </source>
</evidence>
<proteinExistence type="inferred from homology"/>
<protein>
    <submittedName>
        <fullName evidence="10">Unannotated protein</fullName>
    </submittedName>
</protein>
<dbReference type="UniPathway" id="UPA00219"/>
<dbReference type="GO" id="GO:0018104">
    <property type="term" value="P:peptidoglycan-protein cross-linking"/>
    <property type="evidence" value="ECO:0007669"/>
    <property type="project" value="TreeGrafter"/>
</dbReference>
<dbReference type="CDD" id="cd16913">
    <property type="entry name" value="YkuD_like"/>
    <property type="match status" value="1"/>
</dbReference>
<dbReference type="EMBL" id="CAFBMK010000085">
    <property type="protein sequence ID" value="CAB4916712.1"/>
    <property type="molecule type" value="Genomic_DNA"/>
</dbReference>
<dbReference type="Gene3D" id="2.40.440.10">
    <property type="entry name" value="L,D-transpeptidase catalytic domain-like"/>
    <property type="match status" value="1"/>
</dbReference>
<dbReference type="GO" id="GO:0071555">
    <property type="term" value="P:cell wall organization"/>
    <property type="evidence" value="ECO:0007669"/>
    <property type="project" value="UniProtKB-KW"/>
</dbReference>
<feature type="compositionally biased region" description="Gly residues" evidence="8">
    <location>
        <begin position="321"/>
        <end position="330"/>
    </location>
</feature>
<feature type="region of interest" description="Disordered" evidence="8">
    <location>
        <begin position="407"/>
        <end position="461"/>
    </location>
</feature>
<dbReference type="InterPro" id="IPR021884">
    <property type="entry name" value="Ice-bd_prot"/>
</dbReference>
<gene>
    <name evidence="10" type="ORF">UFOPK3564_01606</name>
</gene>
<evidence type="ECO:0000256" key="2">
    <source>
        <dbReference type="ARBA" id="ARBA00005445"/>
    </source>
</evidence>
<name>A0A6J7HAM7_9ZZZZ</name>
<evidence type="ECO:0000256" key="4">
    <source>
        <dbReference type="ARBA" id="ARBA00022729"/>
    </source>
</evidence>
<dbReference type="AlphaFoldDB" id="A0A6J7HAM7"/>
<dbReference type="GO" id="GO:0005576">
    <property type="term" value="C:extracellular region"/>
    <property type="evidence" value="ECO:0007669"/>
    <property type="project" value="TreeGrafter"/>
</dbReference>
<keyword evidence="6" id="KW-0573">Peptidoglycan synthesis</keyword>
<keyword evidence="5" id="KW-0133">Cell shape</keyword>
<dbReference type="InterPro" id="IPR005490">
    <property type="entry name" value="LD_TPept_cat_dom"/>
</dbReference>
<comment type="similarity">
    <text evidence="2">Belongs to the ice-binding protein family.</text>
</comment>
<feature type="region of interest" description="Disordered" evidence="8">
    <location>
        <begin position="256"/>
        <end position="332"/>
    </location>
</feature>
<evidence type="ECO:0000256" key="7">
    <source>
        <dbReference type="ARBA" id="ARBA00023316"/>
    </source>
</evidence>
<dbReference type="SUPFAM" id="SSF141523">
    <property type="entry name" value="L,D-transpeptidase catalytic domain-like"/>
    <property type="match status" value="1"/>
</dbReference>
<evidence type="ECO:0000256" key="6">
    <source>
        <dbReference type="ARBA" id="ARBA00022984"/>
    </source>
</evidence>
<dbReference type="Pfam" id="PF11999">
    <property type="entry name" value="Ice_binding"/>
    <property type="match status" value="1"/>
</dbReference>